<evidence type="ECO:0000259" key="1">
    <source>
        <dbReference type="Pfam" id="PF12867"/>
    </source>
</evidence>
<dbReference type="OrthoDB" id="2363925at2"/>
<keyword evidence="3" id="KW-1185">Reference proteome</keyword>
<evidence type="ECO:0000313" key="2">
    <source>
        <dbReference type="EMBL" id="TFD81446.1"/>
    </source>
</evidence>
<dbReference type="Pfam" id="PF12867">
    <property type="entry name" value="DinB_2"/>
    <property type="match status" value="1"/>
</dbReference>
<dbReference type="SUPFAM" id="SSF109854">
    <property type="entry name" value="DinB/YfiT-like putative metalloenzymes"/>
    <property type="match status" value="1"/>
</dbReference>
<gene>
    <name evidence="2" type="ORF">E3T53_03015</name>
</gene>
<protein>
    <submittedName>
        <fullName evidence="2">DUF664 domain-containing protein</fullName>
    </submittedName>
</protein>
<evidence type="ECO:0000313" key="3">
    <source>
        <dbReference type="Proteomes" id="UP000298218"/>
    </source>
</evidence>
<dbReference type="AlphaFoldDB" id="A0A4Y8KVD1"/>
<dbReference type="RefSeq" id="WP_134172369.1">
    <property type="nucleotide sequence ID" value="NZ_SODI01000001.1"/>
</dbReference>
<accession>A0A4Y8KVD1</accession>
<comment type="caution">
    <text evidence="2">The sequence shown here is derived from an EMBL/GenBank/DDBJ whole genome shotgun (WGS) entry which is preliminary data.</text>
</comment>
<dbReference type="Proteomes" id="UP000298218">
    <property type="component" value="Unassembled WGS sequence"/>
</dbReference>
<sequence>MNSTDLLIEAFGRVHGAVHGALAGGSAKALTFRADADANTIAWLVWHLTRVQDDHVAELAGREQTWTRDGWAQKFSLPFEPAATGYGHSSSEVAAVRVDAELLGGYYDAVHAQTLAYLQALTDADLDEVIDRRWIPAVTRGVRLVSVISDDLEHAGQAAFIRGLVQRRG</sequence>
<organism evidence="2 3">
    <name type="scientific">Cryobacterium psychrophilum</name>
    <dbReference type="NCBI Taxonomy" id="41988"/>
    <lineage>
        <taxon>Bacteria</taxon>
        <taxon>Bacillati</taxon>
        <taxon>Actinomycetota</taxon>
        <taxon>Actinomycetes</taxon>
        <taxon>Micrococcales</taxon>
        <taxon>Microbacteriaceae</taxon>
        <taxon>Cryobacterium</taxon>
    </lineage>
</organism>
<dbReference type="EMBL" id="SOHQ01000008">
    <property type="protein sequence ID" value="TFD81446.1"/>
    <property type="molecule type" value="Genomic_DNA"/>
</dbReference>
<proteinExistence type="predicted"/>
<dbReference type="NCBIfam" id="NF047843">
    <property type="entry name" value="MST_Rv0443"/>
    <property type="match status" value="1"/>
</dbReference>
<dbReference type="Gene3D" id="1.20.120.450">
    <property type="entry name" value="dinb family like domain"/>
    <property type="match status" value="1"/>
</dbReference>
<feature type="domain" description="DinB-like" evidence="1">
    <location>
        <begin position="14"/>
        <end position="157"/>
    </location>
</feature>
<dbReference type="InterPro" id="IPR024775">
    <property type="entry name" value="DinB-like"/>
</dbReference>
<reference evidence="2 3" key="1">
    <citation type="submission" date="2019-03" db="EMBL/GenBank/DDBJ databases">
        <title>Genomics of glacier-inhabiting Cryobacterium strains.</title>
        <authorList>
            <person name="Liu Q."/>
            <person name="Xin Y.-H."/>
        </authorList>
    </citation>
    <scope>NUCLEOTIDE SEQUENCE [LARGE SCALE GENOMIC DNA]</scope>
    <source>
        <strain evidence="2 3">CGMCC 1.4292</strain>
    </source>
</reference>
<dbReference type="InterPro" id="IPR034660">
    <property type="entry name" value="DinB/YfiT-like"/>
</dbReference>
<name>A0A4Y8KVD1_9MICO</name>